<dbReference type="SMART" id="SM00857">
    <property type="entry name" value="Resolvase"/>
    <property type="match status" value="1"/>
</dbReference>
<dbReference type="CDD" id="cd00338">
    <property type="entry name" value="Ser_Recombinase"/>
    <property type="match status" value="1"/>
</dbReference>
<reference evidence="7 8" key="1">
    <citation type="submission" date="2016-10" db="EMBL/GenBank/DDBJ databases">
        <authorList>
            <person name="Varghese N."/>
            <person name="Submissions S."/>
        </authorList>
    </citation>
    <scope>NUCLEOTIDE SEQUENCE [LARGE SCALE GENOMIC DNA]</scope>
    <source>
        <strain evidence="7 8">DSM 21822</strain>
    </source>
</reference>
<dbReference type="Pfam" id="PF00239">
    <property type="entry name" value="Resolvase"/>
    <property type="match status" value="1"/>
</dbReference>
<name>A0A1I4G231_9HYPH</name>
<dbReference type="OrthoDB" id="9791494at2"/>
<dbReference type="InterPro" id="IPR036162">
    <property type="entry name" value="Resolvase-like_N_sf"/>
</dbReference>
<dbReference type="EMBL" id="FOSL01000070">
    <property type="protein sequence ID" value="SFL23277.1"/>
    <property type="molecule type" value="Genomic_DNA"/>
</dbReference>
<dbReference type="InterPro" id="IPR006118">
    <property type="entry name" value="Recombinase_CS"/>
</dbReference>
<organism evidence="7 8">
    <name type="scientific">Neomesorhizobium albiziae</name>
    <dbReference type="NCBI Taxonomy" id="335020"/>
    <lineage>
        <taxon>Bacteria</taxon>
        <taxon>Pseudomonadati</taxon>
        <taxon>Pseudomonadota</taxon>
        <taxon>Alphaproteobacteria</taxon>
        <taxon>Hyphomicrobiales</taxon>
        <taxon>Phyllobacteriaceae</taxon>
        <taxon>Neomesorhizobium</taxon>
    </lineage>
</organism>
<evidence type="ECO:0000256" key="2">
    <source>
        <dbReference type="ARBA" id="ARBA00023125"/>
    </source>
</evidence>
<proteinExistence type="predicted"/>
<keyword evidence="1" id="KW-0229">DNA integration</keyword>
<gene>
    <name evidence="7" type="ORF">SAMN04488498_1701</name>
</gene>
<evidence type="ECO:0000256" key="4">
    <source>
        <dbReference type="PIRSR" id="PIRSR606118-50"/>
    </source>
</evidence>
<evidence type="ECO:0000259" key="6">
    <source>
        <dbReference type="PROSITE" id="PS51736"/>
    </source>
</evidence>
<dbReference type="Proteomes" id="UP000323300">
    <property type="component" value="Unassembled WGS sequence"/>
</dbReference>
<dbReference type="SUPFAM" id="SSF53041">
    <property type="entry name" value="Resolvase-like"/>
    <property type="match status" value="1"/>
</dbReference>
<evidence type="ECO:0000313" key="7">
    <source>
        <dbReference type="EMBL" id="SFL23277.1"/>
    </source>
</evidence>
<evidence type="ECO:0000313" key="8">
    <source>
        <dbReference type="Proteomes" id="UP000323300"/>
    </source>
</evidence>
<dbReference type="PANTHER" id="PTHR30461">
    <property type="entry name" value="DNA-INVERTASE FROM LAMBDOID PROPHAGE"/>
    <property type="match status" value="1"/>
</dbReference>
<feature type="non-terminal residue" evidence="7">
    <location>
        <position position="115"/>
    </location>
</feature>
<accession>A0A1I4G231</accession>
<protein>
    <submittedName>
        <fullName evidence="7">Resolvase, N terminal domain</fullName>
    </submittedName>
</protein>
<feature type="domain" description="Resolvase/invertase-type recombinase catalytic" evidence="6">
    <location>
        <begin position="3"/>
        <end position="115"/>
    </location>
</feature>
<dbReference type="InterPro" id="IPR050639">
    <property type="entry name" value="SSR_resolvase"/>
</dbReference>
<evidence type="ECO:0000256" key="1">
    <source>
        <dbReference type="ARBA" id="ARBA00022908"/>
    </source>
</evidence>
<dbReference type="PROSITE" id="PS00397">
    <property type="entry name" value="RECOMBINASES_1"/>
    <property type="match status" value="1"/>
</dbReference>
<keyword evidence="2" id="KW-0238">DNA-binding</keyword>
<dbReference type="AlphaFoldDB" id="A0A1I4G231"/>
<keyword evidence="8" id="KW-1185">Reference proteome</keyword>
<dbReference type="PANTHER" id="PTHR30461:SF23">
    <property type="entry name" value="DNA RECOMBINASE-RELATED"/>
    <property type="match status" value="1"/>
</dbReference>
<dbReference type="PROSITE" id="PS51736">
    <property type="entry name" value="RECOMBINASES_3"/>
    <property type="match status" value="1"/>
</dbReference>
<feature type="active site" description="O-(5'-phospho-DNA)-serine intermediate" evidence="4 5">
    <location>
        <position position="11"/>
    </location>
</feature>
<dbReference type="InterPro" id="IPR006119">
    <property type="entry name" value="Resolv_N"/>
</dbReference>
<evidence type="ECO:0000256" key="5">
    <source>
        <dbReference type="PROSITE-ProRule" id="PRU10137"/>
    </source>
</evidence>
<dbReference type="GO" id="GO:0000150">
    <property type="term" value="F:DNA strand exchange activity"/>
    <property type="evidence" value="ECO:0007669"/>
    <property type="project" value="InterPro"/>
</dbReference>
<evidence type="ECO:0000256" key="3">
    <source>
        <dbReference type="ARBA" id="ARBA00023172"/>
    </source>
</evidence>
<dbReference type="Gene3D" id="3.40.50.1390">
    <property type="entry name" value="Resolvase, N-terminal catalytic domain"/>
    <property type="match status" value="1"/>
</dbReference>
<dbReference type="RefSeq" id="WP_149764740.1">
    <property type="nucleotide sequence ID" value="NZ_FOSL01000070.1"/>
</dbReference>
<keyword evidence="3" id="KW-0233">DNA recombination</keyword>
<dbReference type="GO" id="GO:0015074">
    <property type="term" value="P:DNA integration"/>
    <property type="evidence" value="ECO:0007669"/>
    <property type="project" value="UniProtKB-KW"/>
</dbReference>
<dbReference type="GO" id="GO:0003677">
    <property type="term" value="F:DNA binding"/>
    <property type="evidence" value="ECO:0007669"/>
    <property type="project" value="UniProtKB-KW"/>
</dbReference>
<sequence length="115" mass="12775">MKIAAIYARVSSDQQKEENTIASQTAALVEFAREQGFSVPDEWVIEDEGFSGASLLRPGLERLRDLVAEGQIQAVLIHAPDRLSRKYAYQVLLTEEFTRHGVETVFVKAPQSGTP</sequence>